<comment type="caution">
    <text evidence="1">The sequence shown here is derived from an EMBL/GenBank/DDBJ whole genome shotgun (WGS) entry which is preliminary data.</text>
</comment>
<dbReference type="Proteomes" id="UP000827872">
    <property type="component" value="Linkage Group LG16"/>
</dbReference>
<protein>
    <submittedName>
        <fullName evidence="1">Uncharacterized protein</fullName>
    </submittedName>
</protein>
<proteinExistence type="predicted"/>
<dbReference type="EMBL" id="CM037629">
    <property type="protein sequence ID" value="KAH7990563.1"/>
    <property type="molecule type" value="Genomic_DNA"/>
</dbReference>
<reference evidence="1" key="1">
    <citation type="submission" date="2021-08" db="EMBL/GenBank/DDBJ databases">
        <title>The first chromosome-level gecko genome reveals the dynamic sex chromosomes of Neotropical dwarf geckos (Sphaerodactylidae: Sphaerodactylus).</title>
        <authorList>
            <person name="Pinto B.J."/>
            <person name="Keating S.E."/>
            <person name="Gamble T."/>
        </authorList>
    </citation>
    <scope>NUCLEOTIDE SEQUENCE</scope>
    <source>
        <strain evidence="1">TG3544</strain>
    </source>
</reference>
<accession>A0ACB8EDQ4</accession>
<gene>
    <name evidence="1" type="ORF">K3G42_008561</name>
</gene>
<evidence type="ECO:0000313" key="1">
    <source>
        <dbReference type="EMBL" id="KAH7990563.1"/>
    </source>
</evidence>
<organism evidence="1 2">
    <name type="scientific">Sphaerodactylus townsendi</name>
    <dbReference type="NCBI Taxonomy" id="933632"/>
    <lineage>
        <taxon>Eukaryota</taxon>
        <taxon>Metazoa</taxon>
        <taxon>Chordata</taxon>
        <taxon>Craniata</taxon>
        <taxon>Vertebrata</taxon>
        <taxon>Euteleostomi</taxon>
        <taxon>Lepidosauria</taxon>
        <taxon>Squamata</taxon>
        <taxon>Bifurcata</taxon>
        <taxon>Gekkota</taxon>
        <taxon>Sphaerodactylidae</taxon>
        <taxon>Sphaerodactylus</taxon>
    </lineage>
</organism>
<keyword evidence="2" id="KW-1185">Reference proteome</keyword>
<name>A0ACB8EDQ4_9SAUR</name>
<evidence type="ECO:0000313" key="2">
    <source>
        <dbReference type="Proteomes" id="UP000827872"/>
    </source>
</evidence>
<sequence length="640" mass="71814">MECCYGVDYSRSCAFSIITTNILSCLVLACSTPLLQVSYEASSPMLSLKRAHPSFLRTIPSDRLQAEALMNLLKFFQWTWVVAVGSDNTYGRQGLQTLRELAIKEGICFAYHGIISMETSNPDLRVNVKELRVFNAKVAIVFANKRSARVFFQEVVWQNVTGKVWLGTEDWSLSQELWEIQGIRGIGTVIGVTIMHAPLPRLWEFEAASRRSESHGIEAKCSQSCSETCSQLCSQLHARNLQYLLNPSPYDTQGCFNVYSAVYAVAHSLHHLLDCQTGVCRKDTVYPWQVPVSICSKDCGVGEHKVQQGIHQCCFDCVACSPGTFLNRSDRYTCQRCQKDQWAPARSETCFPRATVFLDWGDRIAQVLLTATTLLLLLLAGTLAVFVRKVHTPVVRSAGGWLCFVMLSALACANVSMYCNFGPPSRYTCMLRLPMYTVSFNVCLACMAARSFQILLIFKMASKAPGLYEAWKNHHGCGIFIGVCTGLQVIMSLIFLCINPSFPNKNYDVADQMILLECKNHSNVTAVIGMVYNALLAIFCFVISYMGKDLPNSYNEAKCTTFSLVIYFVSLISYATIFSIYRGKYVPAIYVAFLLLTLYGVFGGYFIPKMYIILFRSELNTHEHFQISIQSYTKKKNVSD</sequence>